<organism evidence="3 4">
    <name type="scientific">Streptomonospora halophila</name>
    <dbReference type="NCBI Taxonomy" id="427369"/>
    <lineage>
        <taxon>Bacteria</taxon>
        <taxon>Bacillati</taxon>
        <taxon>Actinomycetota</taxon>
        <taxon>Actinomycetes</taxon>
        <taxon>Streptosporangiales</taxon>
        <taxon>Nocardiopsidaceae</taxon>
        <taxon>Streptomonospora</taxon>
    </lineage>
</organism>
<protein>
    <submittedName>
        <fullName evidence="3">ATP-binding protein</fullName>
    </submittedName>
</protein>
<dbReference type="InterPro" id="IPR027417">
    <property type="entry name" value="P-loop_NTPase"/>
</dbReference>
<accession>A0ABP9G583</accession>
<name>A0ABP9G583_9ACTN</name>
<feature type="domain" description="ATPase AAA-type core" evidence="2">
    <location>
        <begin position="43"/>
        <end position="349"/>
    </location>
</feature>
<feature type="region of interest" description="Disordered" evidence="1">
    <location>
        <begin position="73"/>
        <end position="95"/>
    </location>
</feature>
<dbReference type="PANTHER" id="PTHR40396">
    <property type="entry name" value="ATPASE-LIKE PROTEIN"/>
    <property type="match status" value="1"/>
</dbReference>
<dbReference type="InterPro" id="IPR003959">
    <property type="entry name" value="ATPase_AAA_core"/>
</dbReference>
<feature type="region of interest" description="Disordered" evidence="1">
    <location>
        <begin position="16"/>
        <end position="36"/>
    </location>
</feature>
<dbReference type="SUPFAM" id="SSF52540">
    <property type="entry name" value="P-loop containing nucleoside triphosphate hydrolases"/>
    <property type="match status" value="1"/>
</dbReference>
<dbReference type="Pfam" id="PF13304">
    <property type="entry name" value="AAA_21"/>
    <property type="match status" value="1"/>
</dbReference>
<proteinExistence type="predicted"/>
<keyword evidence="3" id="KW-0547">Nucleotide-binding</keyword>
<evidence type="ECO:0000313" key="3">
    <source>
        <dbReference type="EMBL" id="GAA4928439.1"/>
    </source>
</evidence>
<dbReference type="Proteomes" id="UP001499993">
    <property type="component" value="Unassembled WGS sequence"/>
</dbReference>
<reference evidence="4" key="1">
    <citation type="journal article" date="2019" name="Int. J. Syst. Evol. Microbiol.">
        <title>The Global Catalogue of Microorganisms (GCM) 10K type strain sequencing project: providing services to taxonomists for standard genome sequencing and annotation.</title>
        <authorList>
            <consortium name="The Broad Institute Genomics Platform"/>
            <consortium name="The Broad Institute Genome Sequencing Center for Infectious Disease"/>
            <person name="Wu L."/>
            <person name="Ma J."/>
        </authorList>
    </citation>
    <scope>NUCLEOTIDE SEQUENCE [LARGE SCALE GENOMIC DNA]</scope>
    <source>
        <strain evidence="4">JCM 18123</strain>
    </source>
</reference>
<evidence type="ECO:0000313" key="4">
    <source>
        <dbReference type="Proteomes" id="UP001499993"/>
    </source>
</evidence>
<dbReference type="RefSeq" id="WP_345555240.1">
    <property type="nucleotide sequence ID" value="NZ_BAABIK010000002.1"/>
</dbReference>
<dbReference type="PANTHER" id="PTHR40396:SF1">
    <property type="entry name" value="ATPASE AAA-TYPE CORE DOMAIN-CONTAINING PROTEIN"/>
    <property type="match status" value="1"/>
</dbReference>
<dbReference type="GO" id="GO:0005524">
    <property type="term" value="F:ATP binding"/>
    <property type="evidence" value="ECO:0007669"/>
    <property type="project" value="UniProtKB-KW"/>
</dbReference>
<keyword evidence="3" id="KW-0067">ATP-binding</keyword>
<feature type="region of interest" description="Disordered" evidence="1">
    <location>
        <begin position="417"/>
        <end position="440"/>
    </location>
</feature>
<keyword evidence="4" id="KW-1185">Reference proteome</keyword>
<gene>
    <name evidence="3" type="ORF">GCM10023224_04550</name>
</gene>
<evidence type="ECO:0000259" key="2">
    <source>
        <dbReference type="Pfam" id="PF13304"/>
    </source>
</evidence>
<feature type="compositionally biased region" description="Basic residues" evidence="1">
    <location>
        <begin position="429"/>
        <end position="440"/>
    </location>
</feature>
<comment type="caution">
    <text evidence="3">The sequence shown here is derived from an EMBL/GenBank/DDBJ whole genome shotgun (WGS) entry which is preliminary data.</text>
</comment>
<dbReference type="EMBL" id="BAABIK010000002">
    <property type="protein sequence ID" value="GAA4928439.1"/>
    <property type="molecule type" value="Genomic_DNA"/>
</dbReference>
<dbReference type="Gene3D" id="3.40.50.300">
    <property type="entry name" value="P-loop containing nucleotide triphosphate hydrolases"/>
    <property type="match status" value="2"/>
</dbReference>
<sequence>MLLSFRVTNHRSLRDEQQLLLTPEGRQGEEPPAPESVEPLRVAGIFGANASGKSNIVDALRFMVLQVRGYPRRGREEEPAEGIERSPFRLDHDSPGRPSTYVVDLLDDGERHTYGFVIDDTAVVAEWLFRYTADGREEVVFERDGDELSNEPEGGLFPVSDVIEIESNVLLMEVFAKLQPKSFDSTEMRSLRAVSRWFTTGLVIRQRTFGLPRRRVEVPGHCDRITEKRLSKLLVAADTGIEDIQTESFSREMRDGREQEFVRWVFRHRASGHEHVLGLEDQSEGTQALMDLGLRAFSVLDRGRTMVVDELDASLHTHLSARLIELFRDPRTNPRGAQLIFTSHDAALLGRIRGGEVLARDQIWFSEKSPEGATELYPLSGYEVADEGARARKYLAGRYGAVPFVDDDLFSAALAAREDPIPDDSSAPYRRKAPGRSKGT</sequence>
<evidence type="ECO:0000256" key="1">
    <source>
        <dbReference type="SAM" id="MobiDB-lite"/>
    </source>
</evidence>